<dbReference type="InterPro" id="IPR011990">
    <property type="entry name" value="TPR-like_helical_dom_sf"/>
</dbReference>
<evidence type="ECO:0000256" key="2">
    <source>
        <dbReference type="SAM" id="MobiDB-lite"/>
    </source>
</evidence>
<dbReference type="EMBL" id="CAJHNH020004746">
    <property type="protein sequence ID" value="CAG5131554.1"/>
    <property type="molecule type" value="Genomic_DNA"/>
</dbReference>
<dbReference type="Pfam" id="PF04969">
    <property type="entry name" value="CS"/>
    <property type="match status" value="1"/>
</dbReference>
<dbReference type="InterPro" id="IPR007052">
    <property type="entry name" value="CS_dom"/>
</dbReference>
<dbReference type="PROSITE" id="PS51203">
    <property type="entry name" value="CS"/>
    <property type="match status" value="1"/>
</dbReference>
<dbReference type="OrthoDB" id="1898560at2759"/>
<evidence type="ECO:0000256" key="1">
    <source>
        <dbReference type="PROSITE-ProRule" id="PRU00339"/>
    </source>
</evidence>
<organism evidence="4 5">
    <name type="scientific">Candidula unifasciata</name>
    <dbReference type="NCBI Taxonomy" id="100452"/>
    <lineage>
        <taxon>Eukaryota</taxon>
        <taxon>Metazoa</taxon>
        <taxon>Spiralia</taxon>
        <taxon>Lophotrochozoa</taxon>
        <taxon>Mollusca</taxon>
        <taxon>Gastropoda</taxon>
        <taxon>Heterobranchia</taxon>
        <taxon>Euthyneura</taxon>
        <taxon>Panpulmonata</taxon>
        <taxon>Eupulmonata</taxon>
        <taxon>Stylommatophora</taxon>
        <taxon>Helicina</taxon>
        <taxon>Helicoidea</taxon>
        <taxon>Geomitridae</taxon>
        <taxon>Candidula</taxon>
    </lineage>
</organism>
<dbReference type="AlphaFoldDB" id="A0A8S3ZPL1"/>
<evidence type="ECO:0000313" key="4">
    <source>
        <dbReference type="EMBL" id="CAG5131554.1"/>
    </source>
</evidence>
<name>A0A8S3ZPL1_9EUPU</name>
<dbReference type="Gene3D" id="2.60.40.790">
    <property type="match status" value="1"/>
</dbReference>
<dbReference type="PROSITE" id="PS50293">
    <property type="entry name" value="TPR_REGION"/>
    <property type="match status" value="1"/>
</dbReference>
<dbReference type="InterPro" id="IPR008978">
    <property type="entry name" value="HSP20-like_chaperone"/>
</dbReference>
<accession>A0A8S3ZPL1</accession>
<reference evidence="4" key="1">
    <citation type="submission" date="2021-04" db="EMBL/GenBank/DDBJ databases">
        <authorList>
            <consortium name="Molecular Ecology Group"/>
        </authorList>
    </citation>
    <scope>NUCLEOTIDE SEQUENCE</scope>
</reference>
<dbReference type="PROSITE" id="PS50005">
    <property type="entry name" value="TPR"/>
    <property type="match status" value="1"/>
</dbReference>
<proteinExistence type="predicted"/>
<protein>
    <recommendedName>
        <fullName evidence="3">CS domain-containing protein</fullName>
    </recommendedName>
</protein>
<dbReference type="Pfam" id="PF00515">
    <property type="entry name" value="TPR_1"/>
    <property type="match status" value="1"/>
</dbReference>
<dbReference type="Gene3D" id="1.25.40.10">
    <property type="entry name" value="Tetratricopeptide repeat domain"/>
    <property type="match status" value="1"/>
</dbReference>
<dbReference type="SUPFAM" id="SSF48452">
    <property type="entry name" value="TPR-like"/>
    <property type="match status" value="1"/>
</dbReference>
<feature type="compositionally biased region" description="Basic and acidic residues" evidence="2">
    <location>
        <begin position="120"/>
        <end position="133"/>
    </location>
</feature>
<dbReference type="SUPFAM" id="SSF49764">
    <property type="entry name" value="HSP20-like chaperones"/>
    <property type="match status" value="1"/>
</dbReference>
<comment type="caution">
    <text evidence="4">The sequence shown here is derived from an EMBL/GenBank/DDBJ whole genome shotgun (WGS) entry which is preliminary data.</text>
</comment>
<feature type="repeat" description="TPR" evidence="1">
    <location>
        <begin position="38"/>
        <end position="71"/>
    </location>
</feature>
<evidence type="ECO:0000313" key="5">
    <source>
        <dbReference type="Proteomes" id="UP000678393"/>
    </source>
</evidence>
<dbReference type="InterPro" id="IPR044563">
    <property type="entry name" value="Sgt1-like"/>
</dbReference>
<keyword evidence="5" id="KW-1185">Reference proteome</keyword>
<keyword evidence="1" id="KW-0802">TPR repeat</keyword>
<dbReference type="Proteomes" id="UP000678393">
    <property type="component" value="Unassembled WGS sequence"/>
</dbReference>
<evidence type="ECO:0000259" key="3">
    <source>
        <dbReference type="PROSITE" id="PS51203"/>
    </source>
</evidence>
<dbReference type="PANTHER" id="PTHR45862">
    <property type="entry name" value="PROTEIN SGT1 HOMOLOG"/>
    <property type="match status" value="1"/>
</dbReference>
<dbReference type="InterPro" id="IPR019734">
    <property type="entry name" value="TPR_rpt"/>
</dbReference>
<feature type="region of interest" description="Disordered" evidence="2">
    <location>
        <begin position="120"/>
        <end position="145"/>
    </location>
</feature>
<dbReference type="Pfam" id="PF13181">
    <property type="entry name" value="TPR_8"/>
    <property type="match status" value="1"/>
</dbReference>
<dbReference type="FunFam" id="2.60.40.790:FF:000012">
    <property type="entry name" value="SGT1 homolog, MIS12 kinetochore complex assembly cochaperone"/>
    <property type="match status" value="1"/>
</dbReference>
<dbReference type="SMART" id="SM00028">
    <property type="entry name" value="TPR"/>
    <property type="match status" value="3"/>
</dbReference>
<dbReference type="GO" id="GO:0051087">
    <property type="term" value="F:protein-folding chaperone binding"/>
    <property type="evidence" value="ECO:0007669"/>
    <property type="project" value="InterPro"/>
</dbReference>
<feature type="domain" description="CS" evidence="3">
    <location>
        <begin position="143"/>
        <end position="232"/>
    </location>
</feature>
<dbReference type="GO" id="GO:0005737">
    <property type="term" value="C:cytoplasm"/>
    <property type="evidence" value="ECO:0007669"/>
    <property type="project" value="UniProtKB-ARBA"/>
</dbReference>
<gene>
    <name evidence="4" type="ORF">CUNI_LOCUS17112</name>
</gene>
<sequence length="254" mass="29049">MAALTELFSEANEQYVNENYQKAIELYTEALGIDDKRDDIYCHRAQAYLQLGKLAEAVEDYDRALQLNDNISKAYVKKGSILFELNEYAKALDVFKEGQKRFASDKILEDWIHRCETELTKQSKREDSTEEKNTQQSSVSNEPPKVKYNWYQTHTHVIVSVMLKNVKDENLTVDVNSRALKVLVKRPDDSAVSLDLTLAHQIDPQQTATKIYSTKVEIKLKKKEGIQWSTLEGSPEEEVPEVLPACAAPVQEQH</sequence>